<gene>
    <name evidence="3" type="ORF">GCM10023185_40570</name>
</gene>
<keyword evidence="2" id="KW-0732">Signal</keyword>
<keyword evidence="4" id="KW-1185">Reference proteome</keyword>
<evidence type="ECO:0000313" key="3">
    <source>
        <dbReference type="EMBL" id="GAA4368114.1"/>
    </source>
</evidence>
<sequence length="89" mass="9209">MKTSLKMLALAAFATFATASCSQKQQDNAEATAENAGDAMENAADNAGNAMENAADNVKADMAREKGDTAVVMDRPANGVVEETPATQK</sequence>
<accession>A0ABP8IS53</accession>
<evidence type="ECO:0000256" key="1">
    <source>
        <dbReference type="SAM" id="MobiDB-lite"/>
    </source>
</evidence>
<dbReference type="EMBL" id="BAABGZ010000079">
    <property type="protein sequence ID" value="GAA4368114.1"/>
    <property type="molecule type" value="Genomic_DNA"/>
</dbReference>
<feature type="chain" id="PRO_5046178851" description="YtxH domain-containing protein" evidence="2">
    <location>
        <begin position="20"/>
        <end position="89"/>
    </location>
</feature>
<name>A0ABP8IS53_9BACT</name>
<dbReference type="Proteomes" id="UP001501153">
    <property type="component" value="Unassembled WGS sequence"/>
</dbReference>
<feature type="region of interest" description="Disordered" evidence="1">
    <location>
        <begin position="62"/>
        <end position="89"/>
    </location>
</feature>
<feature type="signal peptide" evidence="2">
    <location>
        <begin position="1"/>
        <end position="19"/>
    </location>
</feature>
<organism evidence="3 4">
    <name type="scientific">Hymenobacter saemangeumensis</name>
    <dbReference type="NCBI Taxonomy" id="1084522"/>
    <lineage>
        <taxon>Bacteria</taxon>
        <taxon>Pseudomonadati</taxon>
        <taxon>Bacteroidota</taxon>
        <taxon>Cytophagia</taxon>
        <taxon>Cytophagales</taxon>
        <taxon>Hymenobacteraceae</taxon>
        <taxon>Hymenobacter</taxon>
    </lineage>
</organism>
<evidence type="ECO:0000256" key="2">
    <source>
        <dbReference type="SAM" id="SignalP"/>
    </source>
</evidence>
<proteinExistence type="predicted"/>
<dbReference type="RefSeq" id="WP_345237970.1">
    <property type="nucleotide sequence ID" value="NZ_BAABGZ010000079.1"/>
</dbReference>
<reference evidence="4" key="1">
    <citation type="journal article" date="2019" name="Int. J. Syst. Evol. Microbiol.">
        <title>The Global Catalogue of Microorganisms (GCM) 10K type strain sequencing project: providing services to taxonomists for standard genome sequencing and annotation.</title>
        <authorList>
            <consortium name="The Broad Institute Genomics Platform"/>
            <consortium name="The Broad Institute Genome Sequencing Center for Infectious Disease"/>
            <person name="Wu L."/>
            <person name="Ma J."/>
        </authorList>
    </citation>
    <scope>NUCLEOTIDE SEQUENCE [LARGE SCALE GENOMIC DNA]</scope>
    <source>
        <strain evidence="4">JCM 17923</strain>
    </source>
</reference>
<evidence type="ECO:0000313" key="4">
    <source>
        <dbReference type="Proteomes" id="UP001501153"/>
    </source>
</evidence>
<comment type="caution">
    <text evidence="3">The sequence shown here is derived from an EMBL/GenBank/DDBJ whole genome shotgun (WGS) entry which is preliminary data.</text>
</comment>
<dbReference type="PROSITE" id="PS51257">
    <property type="entry name" value="PROKAR_LIPOPROTEIN"/>
    <property type="match status" value="1"/>
</dbReference>
<protein>
    <recommendedName>
        <fullName evidence="5">YtxH domain-containing protein</fullName>
    </recommendedName>
</protein>
<evidence type="ECO:0008006" key="5">
    <source>
        <dbReference type="Google" id="ProtNLM"/>
    </source>
</evidence>